<dbReference type="AlphaFoldDB" id="A0A9W8GKC3"/>
<organism evidence="7 8">
    <name type="scientific">Coemansia spiralis</name>
    <dbReference type="NCBI Taxonomy" id="417178"/>
    <lineage>
        <taxon>Eukaryota</taxon>
        <taxon>Fungi</taxon>
        <taxon>Fungi incertae sedis</taxon>
        <taxon>Zoopagomycota</taxon>
        <taxon>Kickxellomycotina</taxon>
        <taxon>Kickxellomycetes</taxon>
        <taxon>Kickxellales</taxon>
        <taxon>Kickxellaceae</taxon>
        <taxon>Coemansia</taxon>
    </lineage>
</organism>
<proteinExistence type="inferred from homology"/>
<keyword evidence="4" id="KW-0833">Ubl conjugation pathway</keyword>
<dbReference type="GO" id="GO:0005829">
    <property type="term" value="C:cytosol"/>
    <property type="evidence" value="ECO:0007669"/>
    <property type="project" value="TreeGrafter"/>
</dbReference>
<dbReference type="Pfam" id="PF03987">
    <property type="entry name" value="Autophagy_act_C"/>
    <property type="match status" value="1"/>
</dbReference>
<evidence type="ECO:0000256" key="4">
    <source>
        <dbReference type="ARBA" id="ARBA00022786"/>
    </source>
</evidence>
<evidence type="ECO:0000256" key="2">
    <source>
        <dbReference type="ARBA" id="ARBA00021099"/>
    </source>
</evidence>
<evidence type="ECO:0000313" key="8">
    <source>
        <dbReference type="Proteomes" id="UP001151516"/>
    </source>
</evidence>
<evidence type="ECO:0000256" key="3">
    <source>
        <dbReference type="ARBA" id="ARBA00022679"/>
    </source>
</evidence>
<evidence type="ECO:0000256" key="1">
    <source>
        <dbReference type="ARBA" id="ARBA00005696"/>
    </source>
</evidence>
<dbReference type="Proteomes" id="UP001151516">
    <property type="component" value="Unassembled WGS sequence"/>
</dbReference>
<evidence type="ECO:0000256" key="5">
    <source>
        <dbReference type="ARBA" id="ARBA00023006"/>
    </source>
</evidence>
<dbReference type="InterPro" id="IPR007135">
    <property type="entry name" value="Atg3/Atg10"/>
</dbReference>
<dbReference type="PANTHER" id="PTHR14957">
    <property type="entry name" value="UBIQUITIN-LIKE-CONJUGATING ENZYME ATG10"/>
    <property type="match status" value="1"/>
</dbReference>
<dbReference type="GO" id="GO:0000045">
    <property type="term" value="P:autophagosome assembly"/>
    <property type="evidence" value="ECO:0007669"/>
    <property type="project" value="TreeGrafter"/>
</dbReference>
<reference evidence="7" key="1">
    <citation type="submission" date="2022-07" db="EMBL/GenBank/DDBJ databases">
        <title>Phylogenomic reconstructions and comparative analyses of Kickxellomycotina fungi.</title>
        <authorList>
            <person name="Reynolds N.K."/>
            <person name="Stajich J.E."/>
            <person name="Barry K."/>
            <person name="Grigoriev I.V."/>
            <person name="Crous P."/>
            <person name="Smith M.E."/>
        </authorList>
    </citation>
    <scope>NUCLEOTIDE SEQUENCE</scope>
    <source>
        <strain evidence="7">CBS 109367</strain>
    </source>
</reference>
<evidence type="ECO:0000313" key="7">
    <source>
        <dbReference type="EMBL" id="KAJ2685844.1"/>
    </source>
</evidence>
<evidence type="ECO:0000256" key="6">
    <source>
        <dbReference type="ARBA" id="ARBA00029833"/>
    </source>
</evidence>
<dbReference type="OrthoDB" id="4089664at2759"/>
<dbReference type="Gene3D" id="3.30.1460.50">
    <property type="match status" value="1"/>
</dbReference>
<dbReference type="GO" id="GO:0061651">
    <property type="term" value="F:Atg12 conjugating enzyme activity"/>
    <property type="evidence" value="ECO:0007669"/>
    <property type="project" value="TreeGrafter"/>
</dbReference>
<sequence length="205" mass="21892">MDYPYLTRKEFDVCVELFVARYGSALEDGGTRVEQQTSSTGRQYLVLQRAVYAKQAVSGPVHEGDIEDDDPTSPVFERTSDGARIEYHAVYSATWRVPVLYMRVVTSTGEVVLDGERVCDMVTEDSAVRAAMAAVPFGGALGVADHPELGVPFLYLHPCHTAKLLSAVAPGQETGPSVGPGGYLAAWMSLSGAAVGLSLPSIGYC</sequence>
<gene>
    <name evidence="7" type="primary">ATG10</name>
    <name evidence="7" type="ORF">IWW39_004007</name>
</gene>
<dbReference type="GO" id="GO:0032446">
    <property type="term" value="P:protein modification by small protein conjugation"/>
    <property type="evidence" value="ECO:0007669"/>
    <property type="project" value="TreeGrafter"/>
</dbReference>
<keyword evidence="7" id="KW-0012">Acyltransferase</keyword>
<dbReference type="EMBL" id="JANBTX010000132">
    <property type="protein sequence ID" value="KAJ2685844.1"/>
    <property type="molecule type" value="Genomic_DNA"/>
</dbReference>
<dbReference type="PANTHER" id="PTHR14957:SF1">
    <property type="entry name" value="UBIQUITIN-LIKE-CONJUGATING ENZYME ATG10"/>
    <property type="match status" value="1"/>
</dbReference>
<comment type="similarity">
    <text evidence="1">Belongs to the ATG10 family.</text>
</comment>
<keyword evidence="8" id="KW-1185">Reference proteome</keyword>
<accession>A0A9W8GKC3</accession>
<keyword evidence="5" id="KW-0072">Autophagy</keyword>
<dbReference type="GO" id="GO:0000422">
    <property type="term" value="P:autophagy of mitochondrion"/>
    <property type="evidence" value="ECO:0007669"/>
    <property type="project" value="TreeGrafter"/>
</dbReference>
<protein>
    <recommendedName>
        <fullName evidence="2">Ubiquitin-like-conjugating enzyme ATG10</fullName>
    </recommendedName>
    <alternativeName>
        <fullName evidence="6">Autophagy-related protein 10</fullName>
    </alternativeName>
</protein>
<keyword evidence="3 7" id="KW-0808">Transferase</keyword>
<name>A0A9W8GKC3_9FUNG</name>
<comment type="caution">
    <text evidence="7">The sequence shown here is derived from an EMBL/GenBank/DDBJ whole genome shotgun (WGS) entry which is preliminary data.</text>
</comment>